<keyword evidence="2 6" id="KW-0031">Aminopeptidase</keyword>
<organism evidence="6">
    <name type="scientific">hydrothermal vent metagenome</name>
    <dbReference type="NCBI Taxonomy" id="652676"/>
    <lineage>
        <taxon>unclassified sequences</taxon>
        <taxon>metagenomes</taxon>
        <taxon>ecological metagenomes</taxon>
    </lineage>
</organism>
<evidence type="ECO:0000256" key="2">
    <source>
        <dbReference type="ARBA" id="ARBA00022438"/>
    </source>
</evidence>
<sequence>MNTLLKKALRKPTAADTVFLVKDGKDLVNLGFTEDEMNYIKRQHRSNHNVVSVNRYKNTLTIVFGESVGTRSIRMETYRMRGDEAQLLLNQARVERIVVFNVNAAKEEVLAFTEGLLLGNYSFNKYKKRDKKKDNTLEQVDIYDNDITEEELEELRIVTDAVFVARNFVNEPVAYLNATKFAEEMQALGKMTNAKVEVFNKKKLESLKMGGLLAVNRGSIDPPTFTVIEWKPKNAKNKKPFVFVGKGVVYDTGGLSLKPTSSMDTMKCDMAGGAAVAGAMYAIARAKLPIYVIGLVPATDNRPDGNAYTPGDVITMHDGTTVEVLNTDAEGRMILADALSYAKEYNPELVVDIATLTGAAAHAIGPQAIVGMEAKADDDFEHIKRVGSLTHERIIEFPFWDEYKESLKSKIADLKNIGGTEAGAITAGKFLEHFTSYPYIHLDIAAPAFLDKRGSYRGEGGTGVGVRLFYNFIKSKAE</sequence>
<dbReference type="PROSITE" id="PS00631">
    <property type="entry name" value="CYTOSOL_AP"/>
    <property type="match status" value="1"/>
</dbReference>
<evidence type="ECO:0000256" key="1">
    <source>
        <dbReference type="ARBA" id="ARBA00009528"/>
    </source>
</evidence>
<dbReference type="InterPro" id="IPR043472">
    <property type="entry name" value="Macro_dom-like"/>
</dbReference>
<dbReference type="InterPro" id="IPR011356">
    <property type="entry name" value="Leucine_aapep/pepB"/>
</dbReference>
<proteinExistence type="inferred from homology"/>
<name>A0A3B0UBX1_9ZZZZ</name>
<dbReference type="Gene3D" id="3.40.630.10">
    <property type="entry name" value="Zn peptidases"/>
    <property type="match status" value="1"/>
</dbReference>
<dbReference type="GO" id="GO:0030145">
    <property type="term" value="F:manganese ion binding"/>
    <property type="evidence" value="ECO:0007669"/>
    <property type="project" value="InterPro"/>
</dbReference>
<feature type="domain" description="Cytosol aminopeptidase" evidence="5">
    <location>
        <begin position="326"/>
        <end position="333"/>
    </location>
</feature>
<dbReference type="Pfam" id="PF00883">
    <property type="entry name" value="Peptidase_M17"/>
    <property type="match status" value="1"/>
</dbReference>
<keyword evidence="4 6" id="KW-0378">Hydrolase</keyword>
<evidence type="ECO:0000256" key="3">
    <source>
        <dbReference type="ARBA" id="ARBA00022670"/>
    </source>
</evidence>
<reference evidence="6" key="1">
    <citation type="submission" date="2018-06" db="EMBL/GenBank/DDBJ databases">
        <authorList>
            <person name="Zhirakovskaya E."/>
        </authorList>
    </citation>
    <scope>NUCLEOTIDE SEQUENCE</scope>
</reference>
<dbReference type="SUPFAM" id="SSF53187">
    <property type="entry name" value="Zn-dependent exopeptidases"/>
    <property type="match status" value="1"/>
</dbReference>
<dbReference type="GO" id="GO:0070006">
    <property type="term" value="F:metalloaminopeptidase activity"/>
    <property type="evidence" value="ECO:0007669"/>
    <property type="project" value="InterPro"/>
</dbReference>
<dbReference type="Gene3D" id="3.40.220.10">
    <property type="entry name" value="Leucine Aminopeptidase, subunit E, domain 1"/>
    <property type="match status" value="1"/>
</dbReference>
<dbReference type="CDD" id="cd00433">
    <property type="entry name" value="Peptidase_M17"/>
    <property type="match status" value="1"/>
</dbReference>
<dbReference type="AlphaFoldDB" id="A0A3B0UBX1"/>
<dbReference type="InterPro" id="IPR000819">
    <property type="entry name" value="Peptidase_M17_C"/>
</dbReference>
<protein>
    <submittedName>
        <fullName evidence="6">Cytosol aminopeptidase PepA</fullName>
        <ecNumber evidence="6">3.4.11.1</ecNumber>
    </submittedName>
</protein>
<gene>
    <name evidence="6" type="ORF">MNBD_BACTEROID07-122</name>
</gene>
<dbReference type="GO" id="GO:0005737">
    <property type="term" value="C:cytoplasm"/>
    <property type="evidence" value="ECO:0007669"/>
    <property type="project" value="InterPro"/>
</dbReference>
<dbReference type="PRINTS" id="PR00481">
    <property type="entry name" value="LAMNOPPTDASE"/>
</dbReference>
<dbReference type="SUPFAM" id="SSF52949">
    <property type="entry name" value="Macro domain-like"/>
    <property type="match status" value="1"/>
</dbReference>
<dbReference type="EC" id="3.4.11.1" evidence="6"/>
<keyword evidence="3" id="KW-0645">Protease</keyword>
<dbReference type="EMBL" id="UOET01000178">
    <property type="protein sequence ID" value="VAW27948.1"/>
    <property type="molecule type" value="Genomic_DNA"/>
</dbReference>
<evidence type="ECO:0000313" key="6">
    <source>
        <dbReference type="EMBL" id="VAW27948.1"/>
    </source>
</evidence>
<comment type="similarity">
    <text evidence="1">Belongs to the peptidase M17 family.</text>
</comment>
<dbReference type="PANTHER" id="PTHR11963:SF23">
    <property type="entry name" value="CYTOSOL AMINOPEPTIDASE"/>
    <property type="match status" value="1"/>
</dbReference>
<accession>A0A3B0UBX1</accession>
<dbReference type="GO" id="GO:0006508">
    <property type="term" value="P:proteolysis"/>
    <property type="evidence" value="ECO:0007669"/>
    <property type="project" value="UniProtKB-KW"/>
</dbReference>
<dbReference type="PANTHER" id="PTHR11963">
    <property type="entry name" value="LEUCINE AMINOPEPTIDASE-RELATED"/>
    <property type="match status" value="1"/>
</dbReference>
<evidence type="ECO:0000256" key="4">
    <source>
        <dbReference type="ARBA" id="ARBA00022801"/>
    </source>
</evidence>
<evidence type="ECO:0000259" key="5">
    <source>
        <dbReference type="PROSITE" id="PS00631"/>
    </source>
</evidence>